<accession>A0A9N8DQQ7</accession>
<feature type="compositionally biased region" description="Basic and acidic residues" evidence="1">
    <location>
        <begin position="96"/>
        <end position="106"/>
    </location>
</feature>
<evidence type="ECO:0000256" key="1">
    <source>
        <dbReference type="SAM" id="MobiDB-lite"/>
    </source>
</evidence>
<evidence type="ECO:0000313" key="2">
    <source>
        <dbReference type="EMBL" id="CAB9504980.1"/>
    </source>
</evidence>
<proteinExistence type="predicted"/>
<organism evidence="2 3">
    <name type="scientific">Seminavis robusta</name>
    <dbReference type="NCBI Taxonomy" id="568900"/>
    <lineage>
        <taxon>Eukaryota</taxon>
        <taxon>Sar</taxon>
        <taxon>Stramenopiles</taxon>
        <taxon>Ochrophyta</taxon>
        <taxon>Bacillariophyta</taxon>
        <taxon>Bacillariophyceae</taxon>
        <taxon>Bacillariophycidae</taxon>
        <taxon>Naviculales</taxon>
        <taxon>Naviculaceae</taxon>
        <taxon>Seminavis</taxon>
    </lineage>
</organism>
<reference evidence="2" key="1">
    <citation type="submission" date="2020-06" db="EMBL/GenBank/DDBJ databases">
        <authorList>
            <consortium name="Plant Systems Biology data submission"/>
        </authorList>
    </citation>
    <scope>NUCLEOTIDE SEQUENCE</scope>
    <source>
        <strain evidence="2">D6</strain>
    </source>
</reference>
<sequence>MVFTSPVGGCYYGVLNVLDPSVHYDADGKVVGVLKLPPAEPRGHGGMTHRHQQQHPQQQQMHQQQQQPQMHQPQMHQHQHHQLQQNQHNVSSPRNETQDFRRDSSEFREVQEIIVVETVESTQSPPDQEPPIIRESSVDILDVTAVEDPGPDFQVLKKVDTFPEDAGYNARRPVPQPMQEPIPLFDAEEMTEPSVKTIPEPTDAAVENAIGPGTGEALAGTPEQNTEGPTESRNEETVEAAVEDREQLPEEVAPTKEPAEDMVQEEPATEPNADANTETEAERNTESTAEANTEAAVNTSTEQSSDKPVEIEEDDGVVEEPAMGSGANPAFVPLSQYQAPTTQTGATVTPPPATGQGTRAVTEPAPIFVDDQSLVQVVDYREATPLFRAVSQKNWQGILYYLRTGSFSFSPLSSGNKSAITKQAQTWVSKRDVNGNELWRQLPLHAAICFGAPMKVIEKLLEANRDALKSPDCYGNLPLHLAFIFDASDHVTAYLMKAFPASIHVMNFEGLQPIQCSKEISSEIFQSNAELFGALSDYTRAVAENDPEKLIEQLHDVKTQLKAVNDTLFAQAPPRKPELIKEVFSPEAVKQQTAIVADYGPGAFMREMAVAAGICSVAPLEEDEVPSEAVASARRSFPPRTLTEVEKPHRQEVVVLQDVPTSYELPPSSPQHQTCRVMEYCPKTKSWKEV</sequence>
<dbReference type="SUPFAM" id="SSF48403">
    <property type="entry name" value="Ankyrin repeat"/>
    <property type="match status" value="1"/>
</dbReference>
<feature type="region of interest" description="Disordered" evidence="1">
    <location>
        <begin position="203"/>
        <end position="310"/>
    </location>
</feature>
<feature type="compositionally biased region" description="Low complexity" evidence="1">
    <location>
        <begin position="54"/>
        <end position="88"/>
    </location>
</feature>
<comment type="caution">
    <text evidence="2">The sequence shown here is derived from an EMBL/GenBank/DDBJ whole genome shotgun (WGS) entry which is preliminary data.</text>
</comment>
<evidence type="ECO:0000313" key="3">
    <source>
        <dbReference type="Proteomes" id="UP001153069"/>
    </source>
</evidence>
<dbReference type="Proteomes" id="UP001153069">
    <property type="component" value="Unassembled WGS sequence"/>
</dbReference>
<protein>
    <submittedName>
        <fullName evidence="2">Uncharacterized protein</fullName>
    </submittedName>
</protein>
<feature type="region of interest" description="Disordered" evidence="1">
    <location>
        <begin position="35"/>
        <end position="106"/>
    </location>
</feature>
<dbReference type="EMBL" id="CAICTM010000214">
    <property type="protein sequence ID" value="CAB9504980.1"/>
    <property type="molecule type" value="Genomic_DNA"/>
</dbReference>
<feature type="compositionally biased region" description="Basic and acidic residues" evidence="1">
    <location>
        <begin position="230"/>
        <end position="259"/>
    </location>
</feature>
<gene>
    <name evidence="2" type="ORF">SEMRO_215_G089060.1</name>
</gene>
<feature type="compositionally biased region" description="Low complexity" evidence="1">
    <location>
        <begin position="269"/>
        <end position="278"/>
    </location>
</feature>
<dbReference type="AlphaFoldDB" id="A0A9N8DQQ7"/>
<name>A0A9N8DQQ7_9STRA</name>
<dbReference type="InterPro" id="IPR036770">
    <property type="entry name" value="Ankyrin_rpt-contain_sf"/>
</dbReference>
<keyword evidence="3" id="KW-1185">Reference proteome</keyword>
<feature type="compositionally biased region" description="Low complexity" evidence="1">
    <location>
        <begin position="286"/>
        <end position="302"/>
    </location>
</feature>
<dbReference type="OrthoDB" id="192148at2759"/>
<dbReference type="Gene3D" id="1.25.40.20">
    <property type="entry name" value="Ankyrin repeat-containing domain"/>
    <property type="match status" value="1"/>
</dbReference>